<sequence>MLSPFPTRLIHSRKLPEWLSKYFDLQGQMYFQGRRHTPKHVEVLKKRLNAVGRNFCDAIKFSLSYSTISLQLIPNRAAQCQTFPYIWMGAKL</sequence>
<dbReference type="Proteomes" id="UP000182517">
    <property type="component" value="Chromosome"/>
</dbReference>
<protein>
    <submittedName>
        <fullName evidence="1">Uncharacterized protein</fullName>
    </submittedName>
</protein>
<name>A0A1L3GRN6_9BACT</name>
<gene>
    <name evidence="1" type="ORF">A7E78_12545</name>
</gene>
<proteinExistence type="predicted"/>
<reference evidence="1 2" key="1">
    <citation type="journal article" date="2017" name="Genome Announc.">
        <title>Complete Genome Sequences of Two Acetylene-Fermenting Pelobacter acetylenicus Strains.</title>
        <authorList>
            <person name="Sutton J.M."/>
            <person name="Baesman S.M."/>
            <person name="Fierst J.L."/>
            <person name="Poret-Peterson A.T."/>
            <person name="Oremland R.S."/>
            <person name="Dunlap D.S."/>
            <person name="Akob D.M."/>
        </authorList>
    </citation>
    <scope>NUCLEOTIDE SEQUENCE [LARGE SCALE GENOMIC DNA]</scope>
    <source>
        <strain evidence="1 2">SFB93</strain>
    </source>
</reference>
<keyword evidence="2" id="KW-1185">Reference proteome</keyword>
<dbReference type="KEGG" id="pef:A7E78_12545"/>
<evidence type="ECO:0000313" key="2">
    <source>
        <dbReference type="Proteomes" id="UP000182517"/>
    </source>
</evidence>
<dbReference type="AlphaFoldDB" id="A0A1L3GRN6"/>
<organism evidence="1 2">
    <name type="scientific">Syntrophotalea acetylenivorans</name>
    <dbReference type="NCBI Taxonomy" id="1842532"/>
    <lineage>
        <taxon>Bacteria</taxon>
        <taxon>Pseudomonadati</taxon>
        <taxon>Thermodesulfobacteriota</taxon>
        <taxon>Desulfuromonadia</taxon>
        <taxon>Desulfuromonadales</taxon>
        <taxon>Syntrophotaleaceae</taxon>
        <taxon>Syntrophotalea</taxon>
    </lineage>
</organism>
<evidence type="ECO:0000313" key="1">
    <source>
        <dbReference type="EMBL" id="APG28599.1"/>
    </source>
</evidence>
<dbReference type="STRING" id="1842532.A7E78_12545"/>
<accession>A0A1L3GRN6</accession>
<dbReference type="EMBL" id="CP015519">
    <property type="protein sequence ID" value="APG28599.1"/>
    <property type="molecule type" value="Genomic_DNA"/>
</dbReference>